<dbReference type="InterPro" id="IPR001810">
    <property type="entry name" value="F-box_dom"/>
</dbReference>
<organism evidence="3 4">
    <name type="scientific">Chlorella ohadii</name>
    <dbReference type="NCBI Taxonomy" id="2649997"/>
    <lineage>
        <taxon>Eukaryota</taxon>
        <taxon>Viridiplantae</taxon>
        <taxon>Chlorophyta</taxon>
        <taxon>core chlorophytes</taxon>
        <taxon>Trebouxiophyceae</taxon>
        <taxon>Chlorellales</taxon>
        <taxon>Chlorellaceae</taxon>
        <taxon>Chlorella clade</taxon>
        <taxon>Chlorella</taxon>
    </lineage>
</organism>
<dbReference type="InterPro" id="IPR032675">
    <property type="entry name" value="LRR_dom_sf"/>
</dbReference>
<evidence type="ECO:0000256" key="1">
    <source>
        <dbReference type="ARBA" id="ARBA00004430"/>
    </source>
</evidence>
<dbReference type="Gene3D" id="3.80.10.10">
    <property type="entry name" value="Ribonuclease Inhibitor"/>
    <property type="match status" value="1"/>
</dbReference>
<dbReference type="Proteomes" id="UP001205105">
    <property type="component" value="Unassembled WGS sequence"/>
</dbReference>
<dbReference type="InterPro" id="IPR036047">
    <property type="entry name" value="F-box-like_dom_sf"/>
</dbReference>
<reference evidence="3" key="1">
    <citation type="submission" date="2020-11" db="EMBL/GenBank/DDBJ databases">
        <title>Chlorella ohadii genome sequencing and assembly.</title>
        <authorList>
            <person name="Murik O."/>
            <person name="Treves H."/>
            <person name="Kedem I."/>
            <person name="Shotland Y."/>
            <person name="Kaplan A."/>
        </authorList>
    </citation>
    <scope>NUCLEOTIDE SEQUENCE</scope>
    <source>
        <strain evidence="3">1</strain>
    </source>
</reference>
<dbReference type="EMBL" id="JADXDR010000241">
    <property type="protein sequence ID" value="KAI7835633.1"/>
    <property type="molecule type" value="Genomic_DNA"/>
</dbReference>
<name>A0AAD5DG03_9CHLO</name>
<dbReference type="Pfam" id="PF12937">
    <property type="entry name" value="F-box-like"/>
    <property type="match status" value="1"/>
</dbReference>
<evidence type="ECO:0000259" key="2">
    <source>
        <dbReference type="Pfam" id="PF12937"/>
    </source>
</evidence>
<sequence>MTARTISRSISAPSEGRRVALPPLPDSALIAVFGQLSLHERLELVPPVCKRWRELCSAPSLVSRVALGRASGAEALPRLRSLLLWLARHAAHVEELSLTIGDLSGDASEPLQLLAAAAASCGPALRQLSIRLEGQQQPRLVLSSWLCGLTHLSSLDACADTVHIPVSLVSMTAMQTLALAGSTIEGPPDSHKRPWLPPGLTYLRWACRGTSSLPEQVGDGAEN</sequence>
<comment type="caution">
    <text evidence="3">The sequence shown here is derived from an EMBL/GenBank/DDBJ whole genome shotgun (WGS) entry which is preliminary data.</text>
</comment>
<dbReference type="AlphaFoldDB" id="A0AAD5DG03"/>
<proteinExistence type="predicted"/>
<dbReference type="SUPFAM" id="SSF81383">
    <property type="entry name" value="F-box domain"/>
    <property type="match status" value="1"/>
</dbReference>
<comment type="subcellular location">
    <subcellularLocation>
        <location evidence="1">Cytoplasm</location>
        <location evidence="1">Cytoskeleton</location>
        <location evidence="1">Cilium axoneme</location>
    </subcellularLocation>
</comment>
<keyword evidence="4" id="KW-1185">Reference proteome</keyword>
<protein>
    <recommendedName>
        <fullName evidence="2">F-box domain-containing protein</fullName>
    </recommendedName>
</protein>
<feature type="domain" description="F-box" evidence="2">
    <location>
        <begin position="24"/>
        <end position="65"/>
    </location>
</feature>
<gene>
    <name evidence="3" type="ORF">COHA_010464</name>
</gene>
<dbReference type="GO" id="GO:0005930">
    <property type="term" value="C:axoneme"/>
    <property type="evidence" value="ECO:0007669"/>
    <property type="project" value="UniProtKB-SubCell"/>
</dbReference>
<evidence type="ECO:0000313" key="4">
    <source>
        <dbReference type="Proteomes" id="UP001205105"/>
    </source>
</evidence>
<evidence type="ECO:0000313" key="3">
    <source>
        <dbReference type="EMBL" id="KAI7835633.1"/>
    </source>
</evidence>
<accession>A0AAD5DG03</accession>